<proteinExistence type="predicted"/>
<dbReference type="Proteomes" id="UP001634394">
    <property type="component" value="Unassembled WGS sequence"/>
</dbReference>
<evidence type="ECO:0000313" key="1">
    <source>
        <dbReference type="EMBL" id="KAL3884412.1"/>
    </source>
</evidence>
<gene>
    <name evidence="1" type="ORF">ACJMK2_024551</name>
</gene>
<reference evidence="1 2" key="1">
    <citation type="submission" date="2024-11" db="EMBL/GenBank/DDBJ databases">
        <title>Chromosome-level genome assembly of the freshwater bivalve Anodonta woodiana.</title>
        <authorList>
            <person name="Chen X."/>
        </authorList>
    </citation>
    <scope>NUCLEOTIDE SEQUENCE [LARGE SCALE GENOMIC DNA]</scope>
    <source>
        <strain evidence="1">MN2024</strain>
        <tissue evidence="1">Gills</tissue>
    </source>
</reference>
<evidence type="ECO:0000313" key="2">
    <source>
        <dbReference type="Proteomes" id="UP001634394"/>
    </source>
</evidence>
<dbReference type="EMBL" id="JBJQND010000002">
    <property type="protein sequence ID" value="KAL3884412.1"/>
    <property type="molecule type" value="Genomic_DNA"/>
</dbReference>
<accession>A0ABD3XE85</accession>
<keyword evidence="2" id="KW-1185">Reference proteome</keyword>
<sequence>MEDVDAMTDVALVRNCEELRVILGELVMTGVAITGVELEGAVNELVTMVVEVKATCVELMVIDVELITTGIDVSTDTELVTIDVEDELVVRLDELVPAGVKLVNILLELGTTGIELVTKDIESVKELDDVPIAGEELAAIEIEFVTKVDELVIDGVEIAPNEVELVTMAVELINVSEELMTGDVLICSMTELVDIIVELDIVGVEPAVTEEIVIPVDELNCDGVTLDTIGVELVTKVEKCVTTEVEPTSICDELEGDRVELTLVGIEIVATLDELIVVVAADVLDNNCVESELCSPAVELAIIKDELAVGIELIISGKDVVARSDIFVTEAEELDNARTELVLITDESIEVVGEMLVTGGVALVKPDEYEATELACIVVEPVVDELDVELVMTVEELLITDDETAIMVDLAGVDEIVVEELVETGVELIDKDPELVSNDIADVGDNCNELYPNVVELMRGLLVVGMELMRGLLVVGMELMRGLLVVGIELDIRAEVETPDGKLNVTADDDPSEDVGAMEVGTADVELAKTVEFTI</sequence>
<comment type="caution">
    <text evidence="1">The sequence shown here is derived from an EMBL/GenBank/DDBJ whole genome shotgun (WGS) entry which is preliminary data.</text>
</comment>
<name>A0ABD3XE85_SINWO</name>
<organism evidence="1 2">
    <name type="scientific">Sinanodonta woodiana</name>
    <name type="common">Chinese pond mussel</name>
    <name type="synonym">Anodonta woodiana</name>
    <dbReference type="NCBI Taxonomy" id="1069815"/>
    <lineage>
        <taxon>Eukaryota</taxon>
        <taxon>Metazoa</taxon>
        <taxon>Spiralia</taxon>
        <taxon>Lophotrochozoa</taxon>
        <taxon>Mollusca</taxon>
        <taxon>Bivalvia</taxon>
        <taxon>Autobranchia</taxon>
        <taxon>Heteroconchia</taxon>
        <taxon>Palaeoheterodonta</taxon>
        <taxon>Unionida</taxon>
        <taxon>Unionoidea</taxon>
        <taxon>Unionidae</taxon>
        <taxon>Unioninae</taxon>
        <taxon>Sinanodonta</taxon>
    </lineage>
</organism>
<dbReference type="AlphaFoldDB" id="A0ABD3XE85"/>
<protein>
    <submittedName>
        <fullName evidence="1">Uncharacterized protein</fullName>
    </submittedName>
</protein>